<feature type="compositionally biased region" description="Low complexity" evidence="5">
    <location>
        <begin position="89"/>
        <end position="105"/>
    </location>
</feature>
<dbReference type="SUPFAM" id="SSF47370">
    <property type="entry name" value="Bromodomain"/>
    <property type="match status" value="1"/>
</dbReference>
<dbReference type="SUPFAM" id="SSF52540">
    <property type="entry name" value="P-loop containing nucleoside triphosphate hydrolases"/>
    <property type="match status" value="2"/>
</dbReference>
<protein>
    <recommendedName>
        <fullName evidence="6">AAA+ ATPase domain-containing protein</fullName>
    </recommendedName>
</protein>
<evidence type="ECO:0000256" key="1">
    <source>
        <dbReference type="ARBA" id="ARBA00006914"/>
    </source>
</evidence>
<evidence type="ECO:0000259" key="6">
    <source>
        <dbReference type="SMART" id="SM00382"/>
    </source>
</evidence>
<organism evidence="7 8">
    <name type="scientific">Hohenbuehelia grisea</name>
    <dbReference type="NCBI Taxonomy" id="104357"/>
    <lineage>
        <taxon>Eukaryota</taxon>
        <taxon>Fungi</taxon>
        <taxon>Dikarya</taxon>
        <taxon>Basidiomycota</taxon>
        <taxon>Agaricomycotina</taxon>
        <taxon>Agaricomycetes</taxon>
        <taxon>Agaricomycetidae</taxon>
        <taxon>Agaricales</taxon>
        <taxon>Pleurotineae</taxon>
        <taxon>Pleurotaceae</taxon>
        <taxon>Hohenbuehelia</taxon>
    </lineage>
</organism>
<dbReference type="SMART" id="SM00382">
    <property type="entry name" value="AAA"/>
    <property type="match status" value="1"/>
</dbReference>
<feature type="region of interest" description="Disordered" evidence="5">
    <location>
        <begin position="1"/>
        <end position="45"/>
    </location>
</feature>
<feature type="compositionally biased region" description="Pro residues" evidence="5">
    <location>
        <begin position="1528"/>
        <end position="1537"/>
    </location>
</feature>
<evidence type="ECO:0000256" key="3">
    <source>
        <dbReference type="ARBA" id="ARBA00022840"/>
    </source>
</evidence>
<dbReference type="PROSITE" id="PS00674">
    <property type="entry name" value="AAA"/>
    <property type="match status" value="1"/>
</dbReference>
<feature type="compositionally biased region" description="Low complexity" evidence="5">
    <location>
        <begin position="145"/>
        <end position="159"/>
    </location>
</feature>
<keyword evidence="4" id="KW-0103">Bromodomain</keyword>
<evidence type="ECO:0000313" key="7">
    <source>
        <dbReference type="EMBL" id="KAL0955241.1"/>
    </source>
</evidence>
<feature type="compositionally biased region" description="Polar residues" evidence="5">
    <location>
        <begin position="172"/>
        <end position="182"/>
    </location>
</feature>
<feature type="compositionally biased region" description="Acidic residues" evidence="5">
    <location>
        <begin position="280"/>
        <end position="289"/>
    </location>
</feature>
<feature type="compositionally biased region" description="Basic and acidic residues" evidence="5">
    <location>
        <begin position="311"/>
        <end position="325"/>
    </location>
</feature>
<comment type="similarity">
    <text evidence="1">Belongs to the AAA ATPase family.</text>
</comment>
<evidence type="ECO:0000256" key="5">
    <source>
        <dbReference type="SAM" id="MobiDB-lite"/>
    </source>
</evidence>
<feature type="compositionally biased region" description="Polar residues" evidence="5">
    <location>
        <begin position="77"/>
        <end position="88"/>
    </location>
</feature>
<feature type="domain" description="AAA+ ATPase" evidence="6">
    <location>
        <begin position="623"/>
        <end position="764"/>
    </location>
</feature>
<feature type="compositionally biased region" description="Polar residues" evidence="5">
    <location>
        <begin position="123"/>
        <end position="136"/>
    </location>
</feature>
<dbReference type="Gene3D" id="1.10.8.60">
    <property type="match status" value="2"/>
</dbReference>
<sequence>MPDPDPGFFPAFNFPPQQFFNDTNNDHQHHHQPTYIPPVPLQPTNPFAQVSLGEPQAYPPNPQAHAYIQGFPPQPSFEPQNHYTNAYIPQQSPQPLSAAPAYPQSFVTAPPQLQDYPPYALPQLSSQIPHTTSNKLTIKVPPVMTSSTRNRRTNSTANSHQPTRRSSRHEQNSPQSPSGSEYHTSEHSAHDEDADADGDAEGEDEQPQEKPSIEYTQSQRGRRVPKKTYTESASEDGDGDDNAGGASNLFENDEDVDEQPRRPTRTSNRTAAKAKGWAVNDEDDEDEEDQAPRKRTRRATLNNFIASDDDDTKHDQSDGRYSLRDRKPKQLPRPTRSSSRTAPKVDPARHKQKQAADRAARASRRSMKGGDDQADEYVASSGDSASGDGSLADAAHTSSEVEPEADAEADLIPEDDDNGGAGEIQEVEENPDGRPYAFRRRAPVNYQIPPPLEEVARKGTRVNGYGGGYGGNSRAGERRAGGAARKGKRLGWSASGAELGRWMGMPGDDSDSDHVTRTPRKGLVGSMGNMFGAGAAAGPVGSAGVGAVGVLPGDLSAAAAGTPSNLGRVRGDAALADADPLGPNQAVSFDDVGGLDEHIHSLKEMTLLPLLYPEVFQNFGITPPRGVLFHGPPGTGKTLLARALAASCRSNGKGISFYMRKGADCLSKWVGEAERQLRLLFEEARNTQPSIIFFDEIDGLAPVRSSKQDQIHASIVSTLLALMDGMDGRGQVVVIGATNRPDAVDPALRRPGRFDREFYFGLPGLEARERILGIMTKEWKGWPGGPEGKEGEKAPEEQEDVLMDEQEREEKRAAREKKLKESKERLKGLAKLTKGYGGADLRALCTEAALNAVQRRYPQIYKSNDRLLLAPETIEIQLRDFMISIKKLVPSSARSSVSAATPLPAQFVPLLSDTLERVKAVVDRVLPVDKKRSALEEAEFEDIGGEDGALEREMTMQAMEKLRVYRPRVIIHGPLGNGQGYIGAAVLHHLEGFNVQSLELGTLMSDSTRTVEAAIVQLFVEAKRHQPSVIYIPSLIGWCAAISESARSTMRAMLDTLAPTDPILLLAIVDGPFAALPRDVRAWFGVAKDNRVHLSHPTAAMREAFFAGLLTDVRRPPNMFADGVQRRKRVLEELPIAPPLEPRQPTAAELAAQEENDMRIVTLLKYRLGPILTELKKKFKRFTKRATEEYNFDPETGFGQGQGVGVGNGGPAVETITTTTVEVHAGPNGITETVEQERTTQPVVNGHVDEVPEDPFGPQQQLQIQEPPLYDMDLERMHLELYKDRYLTPQDFVDDVGKIVHNAGVRMHEDPERLYKAQAMLTATQVSMQDFDPQFRIECERMAERQRKRREERRKAKASSRAGSQAPNANGNGAAATNGVVTRRSARANGQLPEITITDPVQLERRLKRQRTDEANADSHGSEGELSDGRGGKRSRISEGGDEDQDPMDLLSGTTPRKLTPTVRFAGDPIVLDGSASADGPPIAPQEDAAEAPVPVPAPAPDGEAMAVDTPPVKRGGFDPSLLNPASPDEPQPPPAPSLEGILNPAQPVEPPTSQAPPILPSDPENPFQPQPIEPVASSSTQPAEMDMASPPRTPIRTPTELDEHEAESSRPLPAPVLVERSPTPPLPDFHVDESLVADLAHDLRDRTDRLNVEQLEQLRATCLGAVWRHRTEWDRDGLVRELVGVVSEFVSEVEDEGEPPEAGLGHSWT</sequence>
<feature type="compositionally biased region" description="Pro residues" evidence="5">
    <location>
        <begin position="1548"/>
        <end position="1561"/>
    </location>
</feature>
<reference evidence="8" key="1">
    <citation type="submission" date="2024-06" db="EMBL/GenBank/DDBJ databases">
        <title>Multi-omics analyses provide insights into the biosynthesis of the anticancer antibiotic pleurotin in Hohenbuehelia grisea.</title>
        <authorList>
            <person name="Weaver J.A."/>
            <person name="Alberti F."/>
        </authorList>
    </citation>
    <scope>NUCLEOTIDE SEQUENCE [LARGE SCALE GENOMIC DNA]</scope>
    <source>
        <strain evidence="8">T-177</strain>
    </source>
</reference>
<evidence type="ECO:0000256" key="2">
    <source>
        <dbReference type="ARBA" id="ARBA00022741"/>
    </source>
</evidence>
<evidence type="ECO:0000313" key="8">
    <source>
        <dbReference type="Proteomes" id="UP001556367"/>
    </source>
</evidence>
<feature type="compositionally biased region" description="Basic residues" evidence="5">
    <location>
        <begin position="1346"/>
        <end position="1358"/>
    </location>
</feature>
<accession>A0ABR3JJC0</accession>
<feature type="compositionally biased region" description="Basic and acidic residues" evidence="5">
    <location>
        <begin position="787"/>
        <end position="796"/>
    </location>
</feature>
<dbReference type="Proteomes" id="UP001556367">
    <property type="component" value="Unassembled WGS sequence"/>
</dbReference>
<feature type="compositionally biased region" description="Low complexity" evidence="5">
    <location>
        <begin position="379"/>
        <end position="395"/>
    </location>
</feature>
<feature type="region of interest" description="Disordered" evidence="5">
    <location>
        <begin position="466"/>
        <end position="489"/>
    </location>
</feature>
<feature type="region of interest" description="Disordered" evidence="5">
    <location>
        <begin position="781"/>
        <end position="820"/>
    </location>
</feature>
<keyword evidence="3" id="KW-0067">ATP-binding</keyword>
<dbReference type="Gene3D" id="3.40.50.300">
    <property type="entry name" value="P-loop containing nucleotide triphosphate hydrolases"/>
    <property type="match status" value="2"/>
</dbReference>
<dbReference type="InterPro" id="IPR003593">
    <property type="entry name" value="AAA+_ATPase"/>
</dbReference>
<evidence type="ECO:0000256" key="4">
    <source>
        <dbReference type="ARBA" id="ARBA00023117"/>
    </source>
</evidence>
<dbReference type="InterPro" id="IPR045199">
    <property type="entry name" value="ATAD2-like"/>
</dbReference>
<keyword evidence="8" id="KW-1185">Reference proteome</keyword>
<proteinExistence type="inferred from homology"/>
<feature type="compositionally biased region" description="Acidic residues" evidence="5">
    <location>
        <begin position="401"/>
        <end position="418"/>
    </location>
</feature>
<keyword evidence="2" id="KW-0547">Nucleotide-binding</keyword>
<dbReference type="PANTHER" id="PTHR23069">
    <property type="entry name" value="AAA DOMAIN-CONTAINING"/>
    <property type="match status" value="1"/>
</dbReference>
<feature type="compositionally biased region" description="Basic and acidic residues" evidence="5">
    <location>
        <begin position="808"/>
        <end position="820"/>
    </location>
</feature>
<feature type="compositionally biased region" description="Basic and acidic residues" evidence="5">
    <location>
        <begin position="1420"/>
        <end position="1439"/>
    </location>
</feature>
<feature type="compositionally biased region" description="Acidic residues" evidence="5">
    <location>
        <begin position="797"/>
        <end position="807"/>
    </location>
</feature>
<feature type="region of interest" description="Disordered" evidence="5">
    <location>
        <begin position="72"/>
        <end position="442"/>
    </location>
</feature>
<comment type="caution">
    <text evidence="7">The sequence shown here is derived from an EMBL/GenBank/DDBJ whole genome shotgun (WGS) entry which is preliminary data.</text>
</comment>
<dbReference type="Pfam" id="PF00004">
    <property type="entry name" value="AAA"/>
    <property type="match status" value="1"/>
</dbReference>
<feature type="region of interest" description="Disordered" evidence="5">
    <location>
        <begin position="1344"/>
        <end position="1617"/>
    </location>
</feature>
<dbReference type="InterPro" id="IPR027417">
    <property type="entry name" value="P-loop_NTPase"/>
</dbReference>
<gene>
    <name evidence="7" type="ORF">HGRIS_004140</name>
</gene>
<dbReference type="Pfam" id="PF17862">
    <property type="entry name" value="AAA_lid_3"/>
    <property type="match status" value="1"/>
</dbReference>
<name>A0ABR3JJC0_9AGAR</name>
<feature type="compositionally biased region" description="Low complexity" evidence="5">
    <location>
        <begin position="8"/>
        <end position="21"/>
    </location>
</feature>
<dbReference type="InterPro" id="IPR003959">
    <property type="entry name" value="ATPase_AAA_core"/>
</dbReference>
<feature type="compositionally biased region" description="Basic and acidic residues" evidence="5">
    <location>
        <begin position="346"/>
        <end position="360"/>
    </location>
</feature>
<feature type="compositionally biased region" description="Acidic residues" evidence="5">
    <location>
        <begin position="192"/>
        <end position="206"/>
    </location>
</feature>
<dbReference type="PANTHER" id="PTHR23069:SF0">
    <property type="entry name" value="TAT-BINDING HOMOLOG 7"/>
    <property type="match status" value="1"/>
</dbReference>
<dbReference type="InterPro" id="IPR003960">
    <property type="entry name" value="ATPase_AAA_CS"/>
</dbReference>
<dbReference type="InterPro" id="IPR041569">
    <property type="entry name" value="AAA_lid_3"/>
</dbReference>
<dbReference type="EMBL" id="JASNQZ010000007">
    <property type="protein sequence ID" value="KAL0955241.1"/>
    <property type="molecule type" value="Genomic_DNA"/>
</dbReference>
<feature type="compositionally biased region" description="Low complexity" evidence="5">
    <location>
        <begin position="1359"/>
        <end position="1379"/>
    </location>
</feature>
<feature type="compositionally biased region" description="Basic and acidic residues" evidence="5">
    <location>
        <begin position="1402"/>
        <end position="1414"/>
    </location>
</feature>
<dbReference type="InterPro" id="IPR036427">
    <property type="entry name" value="Bromodomain-like_sf"/>
</dbReference>